<evidence type="ECO:0000313" key="1">
    <source>
        <dbReference type="EMBL" id="PIS05899.1"/>
    </source>
</evidence>
<sequence length="286" mass="32407">MKKVLSIFSFKLFLIIALFFFLVFIYAKLGFNHWPLVEAIDRPVLESGWSQPVSVGINTASWESGAYISSDGNTIYYSFYPGNLVKDRADGKIKTDLNIYYSEKPFNKSKVHTLSEAKWFENGVMVVGSDFYYASDRNHLGINDIYKNGSLIINTPNQSEKDPHYCATRDELYFDVGGVIYYLTDNQTVALTAAVNNGGQNIQPFLTKDCEQLYFVSNRGDGIHKILRSSRLSNNLWGEPELVVSSKYGVESPSLTDDNKTLFFVQILKSAKDELNADILYVIREE</sequence>
<name>A0A2H0W3G7_9BACT</name>
<accession>A0A2H0W3G7</accession>
<gene>
    <name evidence="1" type="ORF">COT80_03975</name>
</gene>
<organism evidence="1 2">
    <name type="scientific">Candidatus Buchananbacteria bacterium CG10_big_fil_rev_8_21_14_0_10_33_19</name>
    <dbReference type="NCBI Taxonomy" id="1974525"/>
    <lineage>
        <taxon>Bacteria</taxon>
        <taxon>Candidatus Buchananiibacteriota</taxon>
    </lineage>
</organism>
<proteinExistence type="predicted"/>
<dbReference type="EMBL" id="PEZY01000012">
    <property type="protein sequence ID" value="PIS05899.1"/>
    <property type="molecule type" value="Genomic_DNA"/>
</dbReference>
<dbReference type="AlphaFoldDB" id="A0A2H0W3G7"/>
<dbReference type="InterPro" id="IPR011659">
    <property type="entry name" value="WD40"/>
</dbReference>
<evidence type="ECO:0008006" key="3">
    <source>
        <dbReference type="Google" id="ProtNLM"/>
    </source>
</evidence>
<evidence type="ECO:0000313" key="2">
    <source>
        <dbReference type="Proteomes" id="UP000229056"/>
    </source>
</evidence>
<reference evidence="2" key="1">
    <citation type="submission" date="2017-09" db="EMBL/GenBank/DDBJ databases">
        <title>Depth-based differentiation of microbial function through sediment-hosted aquifers and enrichment of novel symbionts in the deep terrestrial subsurface.</title>
        <authorList>
            <person name="Probst A.J."/>
            <person name="Ladd B."/>
            <person name="Jarett J.K."/>
            <person name="Geller-Mcgrath D.E."/>
            <person name="Sieber C.M.K."/>
            <person name="Emerson J.B."/>
            <person name="Anantharaman K."/>
            <person name="Thomas B.C."/>
            <person name="Malmstrom R."/>
            <person name="Stieglmeier M."/>
            <person name="Klingl A."/>
            <person name="Woyke T."/>
            <person name="Ryan C.M."/>
            <person name="Banfield J.F."/>
        </authorList>
    </citation>
    <scope>NUCLEOTIDE SEQUENCE [LARGE SCALE GENOMIC DNA]</scope>
</reference>
<comment type="caution">
    <text evidence="1">The sequence shown here is derived from an EMBL/GenBank/DDBJ whole genome shotgun (WGS) entry which is preliminary data.</text>
</comment>
<protein>
    <recommendedName>
        <fullName evidence="3">DUF5050 domain-containing protein</fullName>
    </recommendedName>
</protein>
<dbReference type="Pfam" id="PF07676">
    <property type="entry name" value="PD40"/>
    <property type="match status" value="2"/>
</dbReference>
<dbReference type="Proteomes" id="UP000229056">
    <property type="component" value="Unassembled WGS sequence"/>
</dbReference>
<dbReference type="SUPFAM" id="SSF82171">
    <property type="entry name" value="DPP6 N-terminal domain-like"/>
    <property type="match status" value="1"/>
</dbReference>